<proteinExistence type="predicted"/>
<accession>A0AAV1YUP6</accession>
<keyword evidence="2" id="KW-1185">Reference proteome</keyword>
<gene>
    <name evidence="1" type="ORF">LARSCL_LOCUS488</name>
</gene>
<evidence type="ECO:0000313" key="2">
    <source>
        <dbReference type="Proteomes" id="UP001497382"/>
    </source>
</evidence>
<reference evidence="1 2" key="1">
    <citation type="submission" date="2024-04" db="EMBL/GenBank/DDBJ databases">
        <authorList>
            <person name="Rising A."/>
            <person name="Reimegard J."/>
            <person name="Sonavane S."/>
            <person name="Akerstrom W."/>
            <person name="Nylinder S."/>
            <person name="Hedman E."/>
            <person name="Kallberg Y."/>
        </authorList>
    </citation>
    <scope>NUCLEOTIDE SEQUENCE [LARGE SCALE GENOMIC DNA]</scope>
</reference>
<evidence type="ECO:0000313" key="1">
    <source>
        <dbReference type="EMBL" id="CAL1261589.1"/>
    </source>
</evidence>
<dbReference type="AlphaFoldDB" id="A0AAV1YUP6"/>
<sequence>MFTLMQQMIWLQHSHIPQKQTQPVDYPYGCVSCDGSPWYKGATQFYGIRIIKNRKVLRGHV</sequence>
<comment type="caution">
    <text evidence="1">The sequence shown here is derived from an EMBL/GenBank/DDBJ whole genome shotgun (WGS) entry which is preliminary data.</text>
</comment>
<dbReference type="EMBL" id="CAXIEN010000002">
    <property type="protein sequence ID" value="CAL1261589.1"/>
    <property type="molecule type" value="Genomic_DNA"/>
</dbReference>
<organism evidence="1 2">
    <name type="scientific">Larinioides sclopetarius</name>
    <dbReference type="NCBI Taxonomy" id="280406"/>
    <lineage>
        <taxon>Eukaryota</taxon>
        <taxon>Metazoa</taxon>
        <taxon>Ecdysozoa</taxon>
        <taxon>Arthropoda</taxon>
        <taxon>Chelicerata</taxon>
        <taxon>Arachnida</taxon>
        <taxon>Araneae</taxon>
        <taxon>Araneomorphae</taxon>
        <taxon>Entelegynae</taxon>
        <taxon>Araneoidea</taxon>
        <taxon>Araneidae</taxon>
        <taxon>Larinioides</taxon>
    </lineage>
</organism>
<protein>
    <submittedName>
        <fullName evidence="1">Uncharacterized protein</fullName>
    </submittedName>
</protein>
<name>A0AAV1YUP6_9ARAC</name>
<dbReference type="Proteomes" id="UP001497382">
    <property type="component" value="Unassembled WGS sequence"/>
</dbReference>